<dbReference type="AlphaFoldDB" id="A0A6P6YIR6"/>
<organism evidence="2 3">
    <name type="scientific">Dermatophagoides pteronyssinus</name>
    <name type="common">European house dust mite</name>
    <dbReference type="NCBI Taxonomy" id="6956"/>
    <lineage>
        <taxon>Eukaryota</taxon>
        <taxon>Metazoa</taxon>
        <taxon>Ecdysozoa</taxon>
        <taxon>Arthropoda</taxon>
        <taxon>Chelicerata</taxon>
        <taxon>Arachnida</taxon>
        <taxon>Acari</taxon>
        <taxon>Acariformes</taxon>
        <taxon>Sarcoptiformes</taxon>
        <taxon>Astigmata</taxon>
        <taxon>Psoroptidia</taxon>
        <taxon>Analgoidea</taxon>
        <taxon>Pyroglyphidae</taxon>
        <taxon>Dermatophagoidinae</taxon>
        <taxon>Dermatophagoides</taxon>
    </lineage>
</organism>
<proteinExistence type="predicted"/>
<dbReference type="Proteomes" id="UP000515146">
    <property type="component" value="Unplaced"/>
</dbReference>
<keyword evidence="2" id="KW-1185">Reference proteome</keyword>
<dbReference type="OMA" id="VMAPIGQ"/>
<dbReference type="OrthoDB" id="10438671at2759"/>
<feature type="region of interest" description="Disordered" evidence="1">
    <location>
        <begin position="1"/>
        <end position="31"/>
    </location>
</feature>
<dbReference type="KEGG" id="dpte:113798790"/>
<feature type="compositionally biased region" description="Pro residues" evidence="1">
    <location>
        <begin position="22"/>
        <end position="31"/>
    </location>
</feature>
<sequence length="240" mass="25336">MTSDKVNSIKDQSYSTTMSADVPPPPYSSLYPPTSPYGPIPMTSATGAMPTFAPFYHQNGSIGASGHHHPPPPTQSPQMMTPLMATQPSTIGPHHQMYGAIGPNHYIPAAATATQPYGLYQTALIPTAYGPMIAPIQFPPMTNSAAAAAAAAAAMMMPTTTNTTAGTTDSYYIDPRIQYHPSRAFEIEMARQTIPIPPPFGHIPTIPPSGNMALMYGGGGGMPNGNGTMLISKPLKKPFY</sequence>
<evidence type="ECO:0000256" key="1">
    <source>
        <dbReference type="SAM" id="MobiDB-lite"/>
    </source>
</evidence>
<accession>A0A6P6YIR6</accession>
<feature type="compositionally biased region" description="Polar residues" evidence="1">
    <location>
        <begin position="1"/>
        <end position="19"/>
    </location>
</feature>
<gene>
    <name evidence="3" type="primary">LOC113798790</name>
</gene>
<dbReference type="InParanoid" id="A0A6P6YIR6"/>
<protein>
    <submittedName>
        <fullName evidence="3">Extensin-like isoform X1</fullName>
    </submittedName>
</protein>
<reference evidence="3" key="1">
    <citation type="submission" date="2025-08" db="UniProtKB">
        <authorList>
            <consortium name="RefSeq"/>
        </authorList>
    </citation>
    <scope>IDENTIFICATION</scope>
    <source>
        <strain evidence="3">Airmid</strain>
    </source>
</reference>
<evidence type="ECO:0000313" key="2">
    <source>
        <dbReference type="Proteomes" id="UP000515146"/>
    </source>
</evidence>
<evidence type="ECO:0000313" key="3">
    <source>
        <dbReference type="RefSeq" id="XP_027205175.1"/>
    </source>
</evidence>
<dbReference type="RefSeq" id="XP_027205175.1">
    <property type="nucleotide sequence ID" value="XM_027349374.1"/>
</dbReference>
<name>A0A6P6YIR6_DERPT</name>